<keyword evidence="3" id="KW-1185">Reference proteome</keyword>
<reference evidence="2 3" key="1">
    <citation type="submission" date="2020-08" db="EMBL/GenBank/DDBJ databases">
        <title>Genomic Encyclopedia of Type Strains, Phase IV (KMG-IV): sequencing the most valuable type-strain genomes for metagenomic binning, comparative biology and taxonomic classification.</title>
        <authorList>
            <person name="Goeker M."/>
        </authorList>
    </citation>
    <scope>NUCLEOTIDE SEQUENCE [LARGE SCALE GENOMIC DNA]</scope>
    <source>
        <strain evidence="2 3">DSM 100044</strain>
    </source>
</reference>
<name>A0A7W9BFD1_9SPHN</name>
<gene>
    <name evidence="2" type="ORF">FHS94_002713</name>
</gene>
<organism evidence="2 3">
    <name type="scientific">Sphingomonas aerophila</name>
    <dbReference type="NCBI Taxonomy" id="1344948"/>
    <lineage>
        <taxon>Bacteria</taxon>
        <taxon>Pseudomonadati</taxon>
        <taxon>Pseudomonadota</taxon>
        <taxon>Alphaproteobacteria</taxon>
        <taxon>Sphingomonadales</taxon>
        <taxon>Sphingomonadaceae</taxon>
        <taxon>Sphingomonas</taxon>
    </lineage>
</organism>
<dbReference type="InterPro" id="IPR006944">
    <property type="entry name" value="Phage/GTA_portal"/>
</dbReference>
<feature type="compositionally biased region" description="Polar residues" evidence="1">
    <location>
        <begin position="418"/>
        <end position="432"/>
    </location>
</feature>
<dbReference type="RefSeq" id="WP_184058601.1">
    <property type="nucleotide sequence ID" value="NZ_JACIJK010000008.1"/>
</dbReference>
<evidence type="ECO:0000256" key="1">
    <source>
        <dbReference type="SAM" id="MobiDB-lite"/>
    </source>
</evidence>
<proteinExistence type="predicted"/>
<dbReference type="Pfam" id="PF04860">
    <property type="entry name" value="Phage_portal"/>
    <property type="match status" value="1"/>
</dbReference>
<evidence type="ECO:0000313" key="2">
    <source>
        <dbReference type="EMBL" id="MBB5715856.1"/>
    </source>
</evidence>
<comment type="caution">
    <text evidence="2">The sequence shown here is derived from an EMBL/GenBank/DDBJ whole genome shotgun (WGS) entry which is preliminary data.</text>
</comment>
<feature type="region of interest" description="Disordered" evidence="1">
    <location>
        <begin position="381"/>
        <end position="432"/>
    </location>
</feature>
<sequence length="432" mass="48016">MAGLLQFIFGAPERKSDPAPLEIPVASENDIRRDLAASHDTAGEPVNRHTAMEVSAVMACARVISEGLAQVPCRVFREDDKGSPVPAQDHALYDLLNRKPNDWQTSFEFREQIGLHLTFDNNAFVYINRVGKVVKELYAFTPESVTVTQNSSMELAYRVQGTNSTAIDVPAEDMWHIRGPSWNGYRGLNAVHLAKRSIGLSLATEKYGAKLFENGARPGGILTTRSGTQALNNEQRAALKAMWQEQHQGTANAHKTVLMPFEMEFTAIGGTANDAQWIESRRFLIEEICRFFRVLPIMVNQSDNSTSYASVEQLFQAHLTHTLMPWYERFEQSADAHLLTADERSKGYCVKLNSNALLRGSTAERSQYYQTMITLGVMTPNEVRSKEDMPRSDDPQADKLNGAANLFGGANKMPNQPAPGSSQSNDTNEVDQ</sequence>
<dbReference type="Proteomes" id="UP000546200">
    <property type="component" value="Unassembled WGS sequence"/>
</dbReference>
<feature type="compositionally biased region" description="Basic and acidic residues" evidence="1">
    <location>
        <begin position="383"/>
        <end position="397"/>
    </location>
</feature>
<protein>
    <submittedName>
        <fullName evidence="2">HK97 family phage portal protein</fullName>
    </submittedName>
</protein>
<dbReference type="AlphaFoldDB" id="A0A7W9BFD1"/>
<dbReference type="InterPro" id="IPR006427">
    <property type="entry name" value="Portal_HK97"/>
</dbReference>
<evidence type="ECO:0000313" key="3">
    <source>
        <dbReference type="Proteomes" id="UP000546200"/>
    </source>
</evidence>
<accession>A0A7W9BFD1</accession>
<dbReference type="NCBIfam" id="TIGR01537">
    <property type="entry name" value="portal_HK97"/>
    <property type="match status" value="1"/>
</dbReference>
<dbReference type="EMBL" id="JACIJK010000008">
    <property type="protein sequence ID" value="MBB5715856.1"/>
    <property type="molecule type" value="Genomic_DNA"/>
</dbReference>